<keyword evidence="2" id="KW-1185">Reference proteome</keyword>
<evidence type="ECO:0000313" key="2">
    <source>
        <dbReference type="Proteomes" id="UP000070282"/>
    </source>
</evidence>
<protein>
    <submittedName>
        <fullName evidence="1">Uncharacterized protein</fullName>
    </submittedName>
</protein>
<accession>A0A137S3M7</accession>
<sequence>MTMILAMFLGVFGIDEVVSGLAGATTIDGALLRIDAFLHSLGKDSGFVKDARGQDLRLGLSMCRLKDGRMQRDWFSG</sequence>
<dbReference type="EMBL" id="LOCO01000026">
    <property type="protein sequence ID" value="KXO07031.1"/>
    <property type="molecule type" value="Genomic_DNA"/>
</dbReference>
<proteinExistence type="predicted"/>
<organism evidence="1 2">
    <name type="scientific">Marinobacter excellens LAMA 842</name>
    <dbReference type="NCBI Taxonomy" id="1306954"/>
    <lineage>
        <taxon>Bacteria</taxon>
        <taxon>Pseudomonadati</taxon>
        <taxon>Pseudomonadota</taxon>
        <taxon>Gammaproteobacteria</taxon>
        <taxon>Pseudomonadales</taxon>
        <taxon>Marinobacteraceae</taxon>
        <taxon>Marinobacter</taxon>
    </lineage>
</organism>
<name>A0A137S3M7_9GAMM</name>
<dbReference type="AlphaFoldDB" id="A0A137S3M7"/>
<dbReference type="PATRIC" id="fig|1306954.6.peg.2091"/>
<comment type="caution">
    <text evidence="1">The sequence shown here is derived from an EMBL/GenBank/DDBJ whole genome shotgun (WGS) entry which is preliminary data.</text>
</comment>
<dbReference type="RefSeq" id="WP_061333319.1">
    <property type="nucleotide sequence ID" value="NZ_LOCO01000026.1"/>
</dbReference>
<reference evidence="2" key="1">
    <citation type="submission" date="2015-12" db="EMBL/GenBank/DDBJ databases">
        <authorList>
            <person name="Lima A."/>
            <person name="Farahani Zayas N."/>
            <person name="Castro Da Silva M.A."/>
            <person name="Cabral A."/>
            <person name="Pessatti M.L."/>
        </authorList>
    </citation>
    <scope>NUCLEOTIDE SEQUENCE [LARGE SCALE GENOMIC DNA]</scope>
    <source>
        <strain evidence="2">LAMA 842</strain>
    </source>
</reference>
<gene>
    <name evidence="1" type="ORF">J122_3525</name>
</gene>
<evidence type="ECO:0000313" key="1">
    <source>
        <dbReference type="EMBL" id="KXO07031.1"/>
    </source>
</evidence>
<dbReference type="Proteomes" id="UP000070282">
    <property type="component" value="Unassembled WGS sequence"/>
</dbReference>